<evidence type="ECO:0000259" key="20">
    <source>
        <dbReference type="PROSITE" id="PS50109"/>
    </source>
</evidence>
<keyword evidence="16 19" id="KW-0472">Membrane</keyword>
<dbReference type="SMART" id="SM00388">
    <property type="entry name" value="HisKA"/>
    <property type="match status" value="1"/>
</dbReference>
<feature type="region of interest" description="Disordered" evidence="18">
    <location>
        <begin position="580"/>
        <end position="601"/>
    </location>
</feature>
<evidence type="ECO:0000256" key="15">
    <source>
        <dbReference type="ARBA" id="ARBA00023016"/>
    </source>
</evidence>
<keyword evidence="14" id="KW-0902">Two-component regulatory system</keyword>
<keyword evidence="11" id="KW-0862">Zinc</keyword>
<dbReference type="SUPFAM" id="SSF55785">
    <property type="entry name" value="PYP-like sensor domain (PAS domain)"/>
    <property type="match status" value="1"/>
</dbReference>
<comment type="catalytic activity">
    <reaction evidence="1">
        <text>ATP + protein L-histidine = ADP + protein N-phospho-L-histidine.</text>
        <dbReference type="EC" id="2.7.13.3"/>
    </reaction>
</comment>
<evidence type="ECO:0000256" key="13">
    <source>
        <dbReference type="ARBA" id="ARBA00022989"/>
    </source>
</evidence>
<evidence type="ECO:0000256" key="1">
    <source>
        <dbReference type="ARBA" id="ARBA00000085"/>
    </source>
</evidence>
<reference evidence="22 23" key="1">
    <citation type="submission" date="2018-06" db="EMBL/GenBank/DDBJ databases">
        <authorList>
            <consortium name="Pathogen Informatics"/>
            <person name="Doyle S."/>
        </authorList>
    </citation>
    <scope>NUCLEOTIDE SEQUENCE [LARGE SCALE GENOMIC DNA]</scope>
    <source>
        <strain evidence="22 23">NCTC12151</strain>
    </source>
</reference>
<dbReference type="OrthoDB" id="1931120at2"/>
<feature type="domain" description="PAC" evidence="21">
    <location>
        <begin position="313"/>
        <end position="365"/>
    </location>
</feature>
<evidence type="ECO:0000256" key="17">
    <source>
        <dbReference type="ARBA" id="ARBA00044982"/>
    </source>
</evidence>
<dbReference type="InterPro" id="IPR035965">
    <property type="entry name" value="PAS-like_dom_sf"/>
</dbReference>
<keyword evidence="15" id="KW-0346">Stress response</keyword>
<accession>A0A2X4UAJ8</accession>
<dbReference type="PANTHER" id="PTHR43065:SF54">
    <property type="entry name" value="SENSOR PROTEIN ZRAS"/>
    <property type="match status" value="1"/>
</dbReference>
<keyword evidence="5" id="KW-0997">Cell inner membrane</keyword>
<dbReference type="PROSITE" id="PS50113">
    <property type="entry name" value="PAC"/>
    <property type="match status" value="1"/>
</dbReference>
<dbReference type="EMBL" id="LS483470">
    <property type="protein sequence ID" value="SQI35629.1"/>
    <property type="molecule type" value="Genomic_DNA"/>
</dbReference>
<gene>
    <name evidence="22" type="primary">zraS</name>
    <name evidence="22" type="ORF">NCTC12151_00470</name>
</gene>
<keyword evidence="13 19" id="KW-1133">Transmembrane helix</keyword>
<feature type="transmembrane region" description="Helical" evidence="19">
    <location>
        <begin position="15"/>
        <end position="36"/>
    </location>
</feature>
<evidence type="ECO:0000256" key="4">
    <source>
        <dbReference type="ARBA" id="ARBA00022475"/>
    </source>
</evidence>
<dbReference type="NCBIfam" id="TIGR00229">
    <property type="entry name" value="sensory_box"/>
    <property type="match status" value="1"/>
</dbReference>
<dbReference type="PRINTS" id="PR00344">
    <property type="entry name" value="BCTRLSENSOR"/>
</dbReference>
<dbReference type="InterPro" id="IPR004358">
    <property type="entry name" value="Sig_transdc_His_kin-like_C"/>
</dbReference>
<evidence type="ECO:0000256" key="6">
    <source>
        <dbReference type="ARBA" id="ARBA00022553"/>
    </source>
</evidence>
<keyword evidence="4" id="KW-1003">Cell membrane</keyword>
<evidence type="ECO:0000256" key="12">
    <source>
        <dbReference type="ARBA" id="ARBA00022840"/>
    </source>
</evidence>
<dbReference type="Gene3D" id="3.30.450.20">
    <property type="entry name" value="PAS domain"/>
    <property type="match status" value="2"/>
</dbReference>
<dbReference type="Proteomes" id="UP000249005">
    <property type="component" value="Chromosome 1"/>
</dbReference>
<evidence type="ECO:0000256" key="3">
    <source>
        <dbReference type="ARBA" id="ARBA00012438"/>
    </source>
</evidence>
<dbReference type="GO" id="GO:0000155">
    <property type="term" value="F:phosphorelay sensor kinase activity"/>
    <property type="evidence" value="ECO:0007669"/>
    <property type="project" value="InterPro"/>
</dbReference>
<evidence type="ECO:0000256" key="7">
    <source>
        <dbReference type="ARBA" id="ARBA00022679"/>
    </source>
</evidence>
<keyword evidence="23" id="KW-1185">Reference proteome</keyword>
<evidence type="ECO:0000256" key="11">
    <source>
        <dbReference type="ARBA" id="ARBA00022833"/>
    </source>
</evidence>
<feature type="compositionally biased region" description="Basic and acidic residues" evidence="18">
    <location>
        <begin position="591"/>
        <end position="601"/>
    </location>
</feature>
<dbReference type="InterPro" id="IPR036890">
    <property type="entry name" value="HATPase_C_sf"/>
</dbReference>
<evidence type="ECO:0000256" key="8">
    <source>
        <dbReference type="ARBA" id="ARBA00022692"/>
    </source>
</evidence>
<dbReference type="SUPFAM" id="SSF47384">
    <property type="entry name" value="Homodimeric domain of signal transducing histidine kinase"/>
    <property type="match status" value="1"/>
</dbReference>
<dbReference type="RefSeq" id="WP_111739121.1">
    <property type="nucleotide sequence ID" value="NZ_LR698987.1"/>
</dbReference>
<dbReference type="EC" id="2.7.13.3" evidence="3"/>
<keyword evidence="8 19" id="KW-0812">Transmembrane</keyword>
<evidence type="ECO:0000256" key="16">
    <source>
        <dbReference type="ARBA" id="ARBA00023136"/>
    </source>
</evidence>
<evidence type="ECO:0000256" key="10">
    <source>
        <dbReference type="ARBA" id="ARBA00022777"/>
    </source>
</evidence>
<dbReference type="AlphaFoldDB" id="A0A2X4UAJ8"/>
<dbReference type="Gene3D" id="3.30.565.10">
    <property type="entry name" value="Histidine kinase-like ATPase, C-terminal domain"/>
    <property type="match status" value="1"/>
</dbReference>
<dbReference type="PANTHER" id="PTHR43065">
    <property type="entry name" value="SENSOR HISTIDINE KINASE"/>
    <property type="match status" value="1"/>
</dbReference>
<dbReference type="SMART" id="SM00387">
    <property type="entry name" value="HATPase_c"/>
    <property type="match status" value="1"/>
</dbReference>
<evidence type="ECO:0000256" key="19">
    <source>
        <dbReference type="SAM" id="Phobius"/>
    </source>
</evidence>
<dbReference type="SUPFAM" id="SSF103190">
    <property type="entry name" value="Sensory domain-like"/>
    <property type="match status" value="1"/>
</dbReference>
<dbReference type="InterPro" id="IPR005467">
    <property type="entry name" value="His_kinase_dom"/>
</dbReference>
<dbReference type="Pfam" id="PF13426">
    <property type="entry name" value="PAS_9"/>
    <property type="match status" value="1"/>
</dbReference>
<dbReference type="SUPFAM" id="SSF55874">
    <property type="entry name" value="ATPase domain of HSP90 chaperone/DNA topoisomerase II/histidine kinase"/>
    <property type="match status" value="1"/>
</dbReference>
<dbReference type="InterPro" id="IPR003661">
    <property type="entry name" value="HisK_dim/P_dom"/>
</dbReference>
<keyword evidence="6" id="KW-0597">Phosphoprotein</keyword>
<evidence type="ECO:0000259" key="21">
    <source>
        <dbReference type="PROSITE" id="PS50113"/>
    </source>
</evidence>
<dbReference type="GO" id="GO:0005886">
    <property type="term" value="C:plasma membrane"/>
    <property type="evidence" value="ECO:0007669"/>
    <property type="project" value="UniProtKB-SubCell"/>
</dbReference>
<dbReference type="CDD" id="cd00130">
    <property type="entry name" value="PAS"/>
    <property type="match status" value="1"/>
</dbReference>
<dbReference type="Pfam" id="PF02518">
    <property type="entry name" value="HATPase_c"/>
    <property type="match status" value="1"/>
</dbReference>
<evidence type="ECO:0000256" key="14">
    <source>
        <dbReference type="ARBA" id="ARBA00023012"/>
    </source>
</evidence>
<comment type="subcellular location">
    <subcellularLocation>
        <location evidence="2">Cell inner membrane</location>
        <topology evidence="2">Multi-pass membrane protein</topology>
    </subcellularLocation>
</comment>
<feature type="transmembrane region" description="Helical" evidence="19">
    <location>
        <begin position="211"/>
        <end position="231"/>
    </location>
</feature>
<keyword evidence="12" id="KW-0067">ATP-binding</keyword>
<dbReference type="InterPro" id="IPR000700">
    <property type="entry name" value="PAS-assoc_C"/>
</dbReference>
<evidence type="ECO:0000256" key="18">
    <source>
        <dbReference type="SAM" id="MobiDB-lite"/>
    </source>
</evidence>
<dbReference type="PROSITE" id="PS50109">
    <property type="entry name" value="HIS_KIN"/>
    <property type="match status" value="1"/>
</dbReference>
<dbReference type="InterPro" id="IPR036097">
    <property type="entry name" value="HisK_dim/P_sf"/>
</dbReference>
<feature type="domain" description="Histidine kinase" evidence="20">
    <location>
        <begin position="378"/>
        <end position="586"/>
    </location>
</feature>
<dbReference type="InterPro" id="IPR000014">
    <property type="entry name" value="PAS"/>
</dbReference>
<keyword evidence="7 22" id="KW-0808">Transferase</keyword>
<dbReference type="KEGG" id="lri:NCTC12151_00470"/>
<dbReference type="InterPro" id="IPR003594">
    <property type="entry name" value="HATPase_dom"/>
</dbReference>
<organism evidence="22 23">
    <name type="scientific">Leminorella richardii</name>
    <dbReference type="NCBI Taxonomy" id="158841"/>
    <lineage>
        <taxon>Bacteria</taxon>
        <taxon>Pseudomonadati</taxon>
        <taxon>Pseudomonadota</taxon>
        <taxon>Gammaproteobacteria</taxon>
        <taxon>Enterobacterales</taxon>
        <taxon>Budviciaceae</taxon>
        <taxon>Leminorella</taxon>
    </lineage>
</organism>
<evidence type="ECO:0000256" key="2">
    <source>
        <dbReference type="ARBA" id="ARBA00004429"/>
    </source>
</evidence>
<sequence length="601" mass="67540">MFKTVRKDPGPLFTLPSWLFVGFIVVLLGIIVSMAVRDLNRNRDSEIQTLQEKSAVLIRAFESGTRTGIGMRWRKELRQALLQEMTYQPGVLYIAVTDASGRIIAHSNPELIGRSLYSEEEMKKLQPGLQEQWRMTRATNEEGASQNAFEAYRYFKPMMRTGHRGHMGMMRQEQEEDIEPREDRQDSQIIFAAFDTSALDAMQAKDIRNTVISLTILLLLALAGVLAMFWARRYQHSSRELQVSRTFSGEIISHLPIGLITTNADSRIAIVNQAAENILAKRAEALCDRYIGQALPAEWCQLAETSHGQHPVIEQELDIRLDSGQTVPLSISVAIIKSDDGGFLGNIFIFRDMREVRQLQEEVRRKEKLAAIGNLAAGVAHEIRNPLSSIKGFAKYFEGLPALGEEEKALAQVMAKEVDRLNRVVTELLELVRPSDLKEQEVNLNDVIDHSLLLIRQDAEARHIAIRFMRNDTLPNVSIDPDRFTQALLNLYLNAIQAIDREGELSVILESAPNDTINILVQDSGKGIPPDNLVNIFNPYFTTKASGTGLGLAIVQKVVEEHQGKIGVTSRPQEGTRFTMNIPTQRAPKNQTEETQNHDES</sequence>
<dbReference type="SMART" id="SM00091">
    <property type="entry name" value="PAS"/>
    <property type="match status" value="1"/>
</dbReference>
<evidence type="ECO:0000256" key="9">
    <source>
        <dbReference type="ARBA" id="ARBA00022741"/>
    </source>
</evidence>
<feature type="compositionally biased region" description="Polar residues" evidence="18">
    <location>
        <begin position="580"/>
        <end position="590"/>
    </location>
</feature>
<name>A0A2X4UAJ8_9GAMM</name>
<dbReference type="Gene3D" id="1.10.287.130">
    <property type="match status" value="1"/>
</dbReference>
<dbReference type="Pfam" id="PF00512">
    <property type="entry name" value="HisKA"/>
    <property type="match status" value="1"/>
</dbReference>
<dbReference type="CDD" id="cd00082">
    <property type="entry name" value="HisKA"/>
    <property type="match status" value="1"/>
</dbReference>
<dbReference type="InterPro" id="IPR029151">
    <property type="entry name" value="Sensor-like_sf"/>
</dbReference>
<protein>
    <recommendedName>
        <fullName evidence="17">Sensor histidine kinase ZraS</fullName>
        <ecNumber evidence="3">2.7.13.3</ecNumber>
    </recommendedName>
</protein>
<evidence type="ECO:0000256" key="5">
    <source>
        <dbReference type="ARBA" id="ARBA00022519"/>
    </source>
</evidence>
<evidence type="ECO:0000313" key="23">
    <source>
        <dbReference type="Proteomes" id="UP000249005"/>
    </source>
</evidence>
<evidence type="ECO:0000313" key="22">
    <source>
        <dbReference type="EMBL" id="SQI35629.1"/>
    </source>
</evidence>
<keyword evidence="10" id="KW-0418">Kinase</keyword>
<dbReference type="GO" id="GO:0005524">
    <property type="term" value="F:ATP binding"/>
    <property type="evidence" value="ECO:0007669"/>
    <property type="project" value="UniProtKB-KW"/>
</dbReference>
<keyword evidence="9" id="KW-0547">Nucleotide-binding</keyword>
<proteinExistence type="predicted"/>